<organism evidence="1 2">
    <name type="scientific">Gottfriedia luciferensis</name>
    <dbReference type="NCBI Taxonomy" id="178774"/>
    <lineage>
        <taxon>Bacteria</taxon>
        <taxon>Bacillati</taxon>
        <taxon>Bacillota</taxon>
        <taxon>Bacilli</taxon>
        <taxon>Bacillales</taxon>
        <taxon>Bacillaceae</taxon>
        <taxon>Gottfriedia</taxon>
    </lineage>
</organism>
<accession>A0ABX2ZSR7</accession>
<evidence type="ECO:0000313" key="1">
    <source>
        <dbReference type="EMBL" id="ODG90108.1"/>
    </source>
</evidence>
<reference evidence="1 2" key="1">
    <citation type="submission" date="2016-07" db="EMBL/GenBank/DDBJ databases">
        <authorList>
            <person name="Townsley L."/>
            <person name="Shank E.A."/>
        </authorList>
    </citation>
    <scope>NUCLEOTIDE SEQUENCE [LARGE SCALE GENOMIC DNA]</scope>
    <source>
        <strain evidence="1 2">CH01</strain>
    </source>
</reference>
<proteinExistence type="predicted"/>
<gene>
    <name evidence="1" type="ORF">BED47_12265</name>
</gene>
<comment type="caution">
    <text evidence="1">The sequence shown here is derived from an EMBL/GenBank/DDBJ whole genome shotgun (WGS) entry which is preliminary data.</text>
</comment>
<name>A0ABX2ZSR7_9BACI</name>
<evidence type="ECO:0008006" key="3">
    <source>
        <dbReference type="Google" id="ProtNLM"/>
    </source>
</evidence>
<sequence>MKKLFIVIVTVLTISIFTACEKIEALESKPVSIPTTAEKTSPTKENGDDTMKVESADILKKNSYEFLSDSKNFQVEAETYQSAEGRIEIDVRVSKPKTYMKNVIVSGQLPINAYEVLYTPDLLITNILMKKSFSDKAVSKDFTISPSIKSPGGISAGRSFNLFPEETFEDAIAKLNEISIKVSWVDKRDKPHTEYIKTKIQIKRPK</sequence>
<protein>
    <recommendedName>
        <fullName evidence="3">Lipoprotein</fullName>
    </recommendedName>
</protein>
<evidence type="ECO:0000313" key="2">
    <source>
        <dbReference type="Proteomes" id="UP000094580"/>
    </source>
</evidence>
<keyword evidence="2" id="KW-1185">Reference proteome</keyword>
<dbReference type="Proteomes" id="UP000094580">
    <property type="component" value="Unassembled WGS sequence"/>
</dbReference>
<dbReference type="EMBL" id="MDKC01000035">
    <property type="protein sequence ID" value="ODG90108.1"/>
    <property type="molecule type" value="Genomic_DNA"/>
</dbReference>
<dbReference type="PROSITE" id="PS51257">
    <property type="entry name" value="PROKAR_LIPOPROTEIN"/>
    <property type="match status" value="1"/>
</dbReference>